<comment type="caution">
    <text evidence="1">The sequence shown here is derived from an EMBL/GenBank/DDBJ whole genome shotgun (WGS) entry which is preliminary data.</text>
</comment>
<sequence length="108" mass="12992">MNLKILELDGSFQDMAWDHIGNLSLPYLQILKIDYVGHDEIINKRIVRAIYQNCPNLQYFNLMFRKSNIMNIMELEKLLIKCLFEWIIFIIDSDDTTNWDKLFEIFTK</sequence>
<dbReference type="EMBL" id="LLXI01000831">
    <property type="protein sequence ID" value="PKY50153.1"/>
    <property type="molecule type" value="Genomic_DNA"/>
</dbReference>
<gene>
    <name evidence="1" type="ORF">RhiirA4_466465</name>
</gene>
<dbReference type="Proteomes" id="UP000234323">
    <property type="component" value="Unassembled WGS sequence"/>
</dbReference>
<keyword evidence="2" id="KW-1185">Reference proteome</keyword>
<organism evidence="1 2">
    <name type="scientific">Rhizophagus irregularis</name>
    <dbReference type="NCBI Taxonomy" id="588596"/>
    <lineage>
        <taxon>Eukaryota</taxon>
        <taxon>Fungi</taxon>
        <taxon>Fungi incertae sedis</taxon>
        <taxon>Mucoromycota</taxon>
        <taxon>Glomeromycotina</taxon>
        <taxon>Glomeromycetes</taxon>
        <taxon>Glomerales</taxon>
        <taxon>Glomeraceae</taxon>
        <taxon>Rhizophagus</taxon>
    </lineage>
</organism>
<evidence type="ECO:0000313" key="2">
    <source>
        <dbReference type="Proteomes" id="UP000234323"/>
    </source>
</evidence>
<protein>
    <submittedName>
        <fullName evidence="1">Uncharacterized protein</fullName>
    </submittedName>
</protein>
<dbReference type="Gene3D" id="3.80.10.10">
    <property type="entry name" value="Ribonuclease Inhibitor"/>
    <property type="match status" value="1"/>
</dbReference>
<dbReference type="AlphaFoldDB" id="A0A2I1GU29"/>
<evidence type="ECO:0000313" key="1">
    <source>
        <dbReference type="EMBL" id="PKY50153.1"/>
    </source>
</evidence>
<reference evidence="1 2" key="1">
    <citation type="submission" date="2015-10" db="EMBL/GenBank/DDBJ databases">
        <title>Genome analyses suggest a sexual origin of heterokaryosis in a supposedly ancient asexual fungus.</title>
        <authorList>
            <person name="Ropars J."/>
            <person name="Sedzielewska K."/>
            <person name="Noel J."/>
            <person name="Charron P."/>
            <person name="Farinelli L."/>
            <person name="Marton T."/>
            <person name="Kruger M."/>
            <person name="Pelin A."/>
            <person name="Brachmann A."/>
            <person name="Corradi N."/>
        </authorList>
    </citation>
    <scope>NUCLEOTIDE SEQUENCE [LARGE SCALE GENOMIC DNA]</scope>
    <source>
        <strain evidence="1 2">A4</strain>
    </source>
</reference>
<dbReference type="InterPro" id="IPR032675">
    <property type="entry name" value="LRR_dom_sf"/>
</dbReference>
<accession>A0A2I1GU29</accession>
<name>A0A2I1GU29_9GLOM</name>
<proteinExistence type="predicted"/>
<dbReference type="SUPFAM" id="SSF52047">
    <property type="entry name" value="RNI-like"/>
    <property type="match status" value="1"/>
</dbReference>